<keyword evidence="10" id="KW-1185">Reference proteome</keyword>
<evidence type="ECO:0000256" key="7">
    <source>
        <dbReference type="ARBA" id="ARBA00022982"/>
    </source>
</evidence>
<keyword evidence="6" id="KW-0288">FMN</keyword>
<dbReference type="InterPro" id="IPR050619">
    <property type="entry name" value="Flavodoxin"/>
</dbReference>
<evidence type="ECO:0000259" key="8">
    <source>
        <dbReference type="PROSITE" id="PS50902"/>
    </source>
</evidence>
<evidence type="ECO:0000256" key="1">
    <source>
        <dbReference type="ARBA" id="ARBA00001917"/>
    </source>
</evidence>
<sequence length="136" mass="14927">MKLAIVYTSITGNTEELAEILSGCFRQQGMETDCYPLGDFSLDSISGYDSLVIGTYTWGDGDVPEELLPLQQELLHCPRLVTGIFGTGDSFYPNFCGAVDVLHDIFLDAVSLKIELSPQRIDMLQIENFVGQIIGA</sequence>
<dbReference type="EMBL" id="RXNT01000008">
    <property type="protein sequence ID" value="RTR31499.1"/>
    <property type="molecule type" value="Genomic_DNA"/>
</dbReference>
<dbReference type="GO" id="GO:0009055">
    <property type="term" value="F:electron transfer activity"/>
    <property type="evidence" value="ECO:0007669"/>
    <property type="project" value="InterPro"/>
</dbReference>
<keyword evidence="5" id="KW-0285">Flavoprotein</keyword>
<keyword evidence="7" id="KW-0249">Electron transport</keyword>
<dbReference type="Pfam" id="PF00258">
    <property type="entry name" value="Flavodoxin_1"/>
    <property type="match status" value="1"/>
</dbReference>
<dbReference type="PANTHER" id="PTHR42809">
    <property type="entry name" value="FLAVODOXIN 2"/>
    <property type="match status" value="1"/>
</dbReference>
<name>A0A3S0IFP7_9BACI</name>
<dbReference type="RefSeq" id="WP_126408816.1">
    <property type="nucleotide sequence ID" value="NZ_RXNT01000008.1"/>
</dbReference>
<dbReference type="OrthoDB" id="9790745at2"/>
<evidence type="ECO:0000256" key="5">
    <source>
        <dbReference type="ARBA" id="ARBA00022630"/>
    </source>
</evidence>
<dbReference type="InterPro" id="IPR029039">
    <property type="entry name" value="Flavoprotein-like_sf"/>
</dbReference>
<dbReference type="GO" id="GO:0016651">
    <property type="term" value="F:oxidoreductase activity, acting on NAD(P)H"/>
    <property type="evidence" value="ECO:0007669"/>
    <property type="project" value="UniProtKB-ARBA"/>
</dbReference>
<comment type="caution">
    <text evidence="9">The sequence shown here is derived from an EMBL/GenBank/DDBJ whole genome shotgun (WGS) entry which is preliminary data.</text>
</comment>
<dbReference type="PROSITE" id="PS50902">
    <property type="entry name" value="FLAVODOXIN_LIKE"/>
    <property type="match status" value="1"/>
</dbReference>
<evidence type="ECO:0000256" key="3">
    <source>
        <dbReference type="ARBA" id="ARBA00005267"/>
    </source>
</evidence>
<dbReference type="SUPFAM" id="SSF52218">
    <property type="entry name" value="Flavoproteins"/>
    <property type="match status" value="1"/>
</dbReference>
<evidence type="ECO:0000256" key="6">
    <source>
        <dbReference type="ARBA" id="ARBA00022643"/>
    </source>
</evidence>
<dbReference type="InterPro" id="IPR001226">
    <property type="entry name" value="Flavodoxin_CS"/>
</dbReference>
<evidence type="ECO:0000313" key="10">
    <source>
        <dbReference type="Proteomes" id="UP000271374"/>
    </source>
</evidence>
<comment type="similarity">
    <text evidence="3">Belongs to the flavodoxin family.</text>
</comment>
<keyword evidence="4" id="KW-0813">Transport</keyword>
<protein>
    <submittedName>
        <fullName evidence="9">Flavodoxin</fullName>
    </submittedName>
</protein>
<accession>A0A3S0IFP7</accession>
<dbReference type="Proteomes" id="UP000271374">
    <property type="component" value="Unassembled WGS sequence"/>
</dbReference>
<comment type="cofactor">
    <cofactor evidence="1">
        <name>FMN</name>
        <dbReference type="ChEBI" id="CHEBI:58210"/>
    </cofactor>
</comment>
<evidence type="ECO:0000313" key="9">
    <source>
        <dbReference type="EMBL" id="RTR31499.1"/>
    </source>
</evidence>
<evidence type="ECO:0000256" key="2">
    <source>
        <dbReference type="ARBA" id="ARBA00003297"/>
    </source>
</evidence>
<dbReference type="Gene3D" id="3.40.50.360">
    <property type="match status" value="1"/>
</dbReference>
<dbReference type="PRINTS" id="PR00369">
    <property type="entry name" value="FLAVODOXIN"/>
</dbReference>
<dbReference type="AlphaFoldDB" id="A0A3S0IFP7"/>
<evidence type="ECO:0000256" key="4">
    <source>
        <dbReference type="ARBA" id="ARBA00022448"/>
    </source>
</evidence>
<comment type="function">
    <text evidence="2">Low-potential electron donor to a number of redox enzymes.</text>
</comment>
<gene>
    <name evidence="9" type="ORF">EKG37_11525</name>
</gene>
<reference evidence="9 10" key="1">
    <citation type="submission" date="2018-12" db="EMBL/GenBank/DDBJ databases">
        <title>Bacillus yapensis draft genome sequence.</title>
        <authorList>
            <person name="Yu L."/>
            <person name="Xu X."/>
            <person name="Tang X."/>
        </authorList>
    </citation>
    <scope>NUCLEOTIDE SEQUENCE [LARGE SCALE GENOMIC DNA]</scope>
    <source>
        <strain evidence="9 10">XXST-01</strain>
    </source>
</reference>
<dbReference type="PANTHER" id="PTHR42809:SF1">
    <property type="entry name" value="FLAVODOXIN 1"/>
    <property type="match status" value="1"/>
</dbReference>
<dbReference type="InterPro" id="IPR001094">
    <property type="entry name" value="Flavdoxin-like"/>
</dbReference>
<dbReference type="PROSITE" id="PS00201">
    <property type="entry name" value="FLAVODOXIN"/>
    <property type="match status" value="1"/>
</dbReference>
<feature type="domain" description="Flavodoxin-like" evidence="8">
    <location>
        <begin position="3"/>
        <end position="136"/>
    </location>
</feature>
<dbReference type="InterPro" id="IPR008254">
    <property type="entry name" value="Flavodoxin/NO_synth"/>
</dbReference>
<proteinExistence type="inferred from homology"/>
<dbReference type="GO" id="GO:0010181">
    <property type="term" value="F:FMN binding"/>
    <property type="evidence" value="ECO:0007669"/>
    <property type="project" value="InterPro"/>
</dbReference>
<organism evidence="9 10">
    <name type="scientific">Bacillus yapensis</name>
    <dbReference type="NCBI Taxonomy" id="2492960"/>
    <lineage>
        <taxon>Bacteria</taxon>
        <taxon>Bacillati</taxon>
        <taxon>Bacillota</taxon>
        <taxon>Bacilli</taxon>
        <taxon>Bacillales</taxon>
        <taxon>Bacillaceae</taxon>
        <taxon>Bacillus</taxon>
    </lineage>
</organism>